<evidence type="ECO:0000313" key="2">
    <source>
        <dbReference type="EMBL" id="TXK13619.1"/>
    </source>
</evidence>
<dbReference type="RefSeq" id="WP_147894264.1">
    <property type="nucleotide sequence ID" value="NZ_BAAANR010000001.1"/>
</dbReference>
<dbReference type="OrthoDB" id="9801609at2"/>
<dbReference type="Proteomes" id="UP000321034">
    <property type="component" value="Unassembled WGS sequence"/>
</dbReference>
<protein>
    <submittedName>
        <fullName evidence="2">Glycosyltransferase family 4 protein</fullName>
    </submittedName>
</protein>
<organism evidence="2 3">
    <name type="scientific">Microbacterium hatanonis</name>
    <dbReference type="NCBI Taxonomy" id="404366"/>
    <lineage>
        <taxon>Bacteria</taxon>
        <taxon>Bacillati</taxon>
        <taxon>Actinomycetota</taxon>
        <taxon>Actinomycetes</taxon>
        <taxon>Micrococcales</taxon>
        <taxon>Microbacteriaceae</taxon>
        <taxon>Microbacterium</taxon>
    </lineage>
</organism>
<evidence type="ECO:0000313" key="3">
    <source>
        <dbReference type="Proteomes" id="UP000321034"/>
    </source>
</evidence>
<proteinExistence type="predicted"/>
<dbReference type="PANTHER" id="PTHR46401:SF2">
    <property type="entry name" value="GLYCOSYLTRANSFERASE WBBK-RELATED"/>
    <property type="match status" value="1"/>
</dbReference>
<dbReference type="Pfam" id="PF13692">
    <property type="entry name" value="Glyco_trans_1_4"/>
    <property type="match status" value="1"/>
</dbReference>
<gene>
    <name evidence="2" type="ORF">FVP77_09640</name>
</gene>
<sequence length="364" mass="38478">MTVALRVVLDQLVAPTAPALAEASRELVRALAETAPSGCVVEGIVPSPGLDDADAAGLADVHRLGLARRELAASWQLGIAPGVGKGMIHSPTLLAPLVRHDRVNDTHQLVATVWDLRAWEAPDTLSRTEVVWYKAMLKRAEKHADAIVVPTHALASRLGELGRFGRRVRVISGAAPVGFRVPNDHVGRLRALDLPSSFIAVAGGAVESDGLAHAFRAVVESGETADVVVLDCPEGEEPAVADLASAAGLAASRVHVRGALETWDRAAVLGGASVLLAPSMRSDWPWRVVEALALGVPVVAADSPVHREVLVDAGILVWQEELGAALVRAAGDAADRLRVLSRDRAQAFSWRESAERVWALHADL</sequence>
<accession>A0A5C8I5P4</accession>
<dbReference type="PANTHER" id="PTHR46401">
    <property type="entry name" value="GLYCOSYLTRANSFERASE WBBK-RELATED"/>
    <property type="match status" value="1"/>
</dbReference>
<dbReference type="EMBL" id="VRSV01000001">
    <property type="protein sequence ID" value="TXK13619.1"/>
    <property type="molecule type" value="Genomic_DNA"/>
</dbReference>
<reference evidence="2 3" key="1">
    <citation type="submission" date="2019-08" db="EMBL/GenBank/DDBJ databases">
        <authorList>
            <person name="Dong K."/>
        </authorList>
    </citation>
    <scope>NUCLEOTIDE SEQUENCE [LARGE SCALE GENOMIC DNA]</scope>
    <source>
        <strain evidence="2 3">JCM14558</strain>
    </source>
</reference>
<dbReference type="AlphaFoldDB" id="A0A5C8I5P4"/>
<keyword evidence="3" id="KW-1185">Reference proteome</keyword>
<dbReference type="Gene3D" id="3.40.50.2000">
    <property type="entry name" value="Glycogen Phosphorylase B"/>
    <property type="match status" value="2"/>
</dbReference>
<keyword evidence="1 2" id="KW-0808">Transferase</keyword>
<name>A0A5C8I5P4_9MICO</name>
<evidence type="ECO:0000256" key="1">
    <source>
        <dbReference type="ARBA" id="ARBA00022679"/>
    </source>
</evidence>
<comment type="caution">
    <text evidence="2">The sequence shown here is derived from an EMBL/GenBank/DDBJ whole genome shotgun (WGS) entry which is preliminary data.</text>
</comment>
<dbReference type="GO" id="GO:0016757">
    <property type="term" value="F:glycosyltransferase activity"/>
    <property type="evidence" value="ECO:0007669"/>
    <property type="project" value="TreeGrafter"/>
</dbReference>
<dbReference type="SUPFAM" id="SSF53756">
    <property type="entry name" value="UDP-Glycosyltransferase/glycogen phosphorylase"/>
    <property type="match status" value="1"/>
</dbReference>
<dbReference type="GO" id="GO:0009103">
    <property type="term" value="P:lipopolysaccharide biosynthetic process"/>
    <property type="evidence" value="ECO:0007669"/>
    <property type="project" value="TreeGrafter"/>
</dbReference>